<evidence type="ECO:0000256" key="3">
    <source>
        <dbReference type="ARBA" id="ARBA00022801"/>
    </source>
</evidence>
<evidence type="ECO:0000256" key="1">
    <source>
        <dbReference type="ARBA" id="ARBA00006534"/>
    </source>
</evidence>
<dbReference type="EMBL" id="CP101717">
    <property type="protein sequence ID" value="WLD56858.1"/>
    <property type="molecule type" value="Genomic_DNA"/>
</dbReference>
<dbReference type="RefSeq" id="WP_304994143.1">
    <property type="nucleotide sequence ID" value="NZ_CP101717.1"/>
</dbReference>
<dbReference type="PANTHER" id="PTHR36175">
    <property type="entry name" value="CYANOPHYCINASE"/>
    <property type="match status" value="1"/>
</dbReference>
<feature type="chain" id="PRO_5044322420" evidence="5">
    <location>
        <begin position="22"/>
        <end position="818"/>
    </location>
</feature>
<accession>A0AB38YC15</accession>
<dbReference type="GO" id="GO:0008236">
    <property type="term" value="F:serine-type peptidase activity"/>
    <property type="evidence" value="ECO:0007669"/>
    <property type="project" value="UniProtKB-KW"/>
</dbReference>
<dbReference type="PANTHER" id="PTHR36175:SF1">
    <property type="entry name" value="CYANOPHYCINASE"/>
    <property type="match status" value="1"/>
</dbReference>
<proteinExistence type="inferred from homology"/>
<protein>
    <submittedName>
        <fullName evidence="6">Cyanophycinase</fullName>
    </submittedName>
</protein>
<name>A0AB38YC15_9GAMM</name>
<dbReference type="AlphaFoldDB" id="A0AB38YC15"/>
<dbReference type="InterPro" id="IPR005320">
    <property type="entry name" value="Peptidase_S51"/>
</dbReference>
<organism evidence="6">
    <name type="scientific">Salinispirillum sp. LH 10-3-1</name>
    <dbReference type="NCBI Taxonomy" id="2952525"/>
    <lineage>
        <taxon>Bacteria</taxon>
        <taxon>Pseudomonadati</taxon>
        <taxon>Pseudomonadota</taxon>
        <taxon>Gammaproteobacteria</taxon>
        <taxon>Oceanospirillales</taxon>
        <taxon>Saccharospirillaceae</taxon>
        <taxon>Salinispirillum</taxon>
    </lineage>
</organism>
<evidence type="ECO:0000256" key="4">
    <source>
        <dbReference type="ARBA" id="ARBA00022825"/>
    </source>
</evidence>
<gene>
    <name evidence="6" type="ORF">NFC81_08955</name>
</gene>
<feature type="signal peptide" evidence="5">
    <location>
        <begin position="1"/>
        <end position="21"/>
    </location>
</feature>
<dbReference type="GO" id="GO:0006508">
    <property type="term" value="P:proteolysis"/>
    <property type="evidence" value="ECO:0007669"/>
    <property type="project" value="UniProtKB-KW"/>
</dbReference>
<dbReference type="PROSITE" id="PS51257">
    <property type="entry name" value="PROKAR_LIPOPROTEIN"/>
    <property type="match status" value="1"/>
</dbReference>
<evidence type="ECO:0000256" key="2">
    <source>
        <dbReference type="ARBA" id="ARBA00022670"/>
    </source>
</evidence>
<dbReference type="CDD" id="cd03145">
    <property type="entry name" value="GAT1_cyanophycinase"/>
    <property type="match status" value="1"/>
</dbReference>
<reference evidence="6" key="1">
    <citation type="submission" date="2022-07" db="EMBL/GenBank/DDBJ databases">
        <title>Complete genome sequence of Salinispirillum sp. LH10-3-1 capable of multiple carbohydrate inversion isolated from a soda lake.</title>
        <authorList>
            <person name="Liu J."/>
            <person name="Zhai Y."/>
            <person name="Zhang H."/>
            <person name="Yang H."/>
            <person name="Qu J."/>
            <person name="Li J."/>
        </authorList>
    </citation>
    <scope>NUCLEOTIDE SEQUENCE</scope>
    <source>
        <strain evidence="6">LH 10-3-1</strain>
    </source>
</reference>
<evidence type="ECO:0000313" key="6">
    <source>
        <dbReference type="EMBL" id="WLD56858.1"/>
    </source>
</evidence>
<dbReference type="InterPro" id="IPR029062">
    <property type="entry name" value="Class_I_gatase-like"/>
</dbReference>
<evidence type="ECO:0000256" key="5">
    <source>
        <dbReference type="SAM" id="SignalP"/>
    </source>
</evidence>
<keyword evidence="3" id="KW-0378">Hydrolase</keyword>
<dbReference type="SUPFAM" id="SSF52317">
    <property type="entry name" value="Class I glutamine amidotransferase-like"/>
    <property type="match status" value="1"/>
</dbReference>
<sequence>MKNHTTVYSGFALCALSLALAGCLPEDEKKSSFSMPQGLASNASTVQTPVSSAGTWTVIRQNQLVGGASGICSSAGQGACEDWNAWAAGNLTPEQIANSAVAVTEPIELSEAKIAALVADPSWAEDEDFQTGVELILNYLRGEIVDGDGVAEYDDWSDFRAAFLDVANSDVDGLPEGIDGDVIWFDSTSAQYATFESLKKADERLNYTVDAGKVAAAKAVIAGLPADTLDEDQQAINEVLDSLESATTRNQDELLAAIRAFVLNGEVLGDGAIWDTMDEDDWYDILLYETSTEVEKSKPYDGPQDQTYQISQAIIDAIAAADWWVESEGAQTVAILQHLLDENEGVTFEFSSRDAFRDAFMPVLLKEGFENGGQLWNSLSAELRFRLMEELVDDIADYERPIEYVSHDDTRNRDSVTIIEDFIAKAKVAGNTDTPKILVMTSSAANSYEAADYYVGMFTHEGATAEWLPLDRAYRKAHDANQCDWLSAYHSGFSSAAHLDLLYPDYFTAHMDACENGLAAMIDSADGIFINGGDQVRTFDALVTFNDGNRVDSAELTQILARHAAGELVIGGTSAGAAVQAGGKLNDSANTNPMVTAGSPHGILKNGYTANSAELTGGMGIFDFGVTDTHFSERARETRLIRLVEHGDVRFGFGVDETTALNVRHEKDENDEERVVMTVSGRSGVYIVDYDTATTIADAPFETRGVTTHYLNAGDSFVWYPATETYVVHVDENRTAKTVASSPSATTTSSDILYQTEYVDMATALFMNGGAIARGTSDEDDPEYRVELKVNSNTRAFQSGDAVTYTYVEVELSHDNNY</sequence>
<dbReference type="Gene3D" id="3.40.50.880">
    <property type="match status" value="1"/>
</dbReference>
<keyword evidence="2" id="KW-0645">Protease</keyword>
<keyword evidence="5" id="KW-0732">Signal</keyword>
<comment type="similarity">
    <text evidence="1">Belongs to the peptidase S51 family.</text>
</comment>
<keyword evidence="4" id="KW-0720">Serine protease</keyword>
<dbReference type="Pfam" id="PF03575">
    <property type="entry name" value="Peptidase_S51"/>
    <property type="match status" value="1"/>
</dbReference>